<dbReference type="InterPro" id="IPR013078">
    <property type="entry name" value="His_Pase_superF_clade-1"/>
</dbReference>
<comment type="caution">
    <text evidence="1">The sequence shown here is derived from an EMBL/GenBank/DDBJ whole genome shotgun (WGS) entry which is preliminary data.</text>
</comment>
<dbReference type="Gene3D" id="3.40.50.1240">
    <property type="entry name" value="Phosphoglycerate mutase-like"/>
    <property type="match status" value="1"/>
</dbReference>
<dbReference type="SMART" id="SM00855">
    <property type="entry name" value="PGAM"/>
    <property type="match status" value="1"/>
</dbReference>
<dbReference type="InterPro" id="IPR029033">
    <property type="entry name" value="His_PPase_superfam"/>
</dbReference>
<organism evidence="1 2">
    <name type="scientific">Saccharibacillus endophyticus</name>
    <dbReference type="NCBI Taxonomy" id="2060666"/>
    <lineage>
        <taxon>Bacteria</taxon>
        <taxon>Bacillati</taxon>
        <taxon>Bacillota</taxon>
        <taxon>Bacilli</taxon>
        <taxon>Bacillales</taxon>
        <taxon>Paenibacillaceae</taxon>
        <taxon>Saccharibacillus</taxon>
    </lineage>
</organism>
<dbReference type="RefSeq" id="WP_172237841.1">
    <property type="nucleotide sequence ID" value="NZ_BMDD01000001.1"/>
</dbReference>
<protein>
    <recommendedName>
        <fullName evidence="3">Histidine phosphatase family protein</fullName>
    </recommendedName>
</protein>
<reference evidence="2" key="1">
    <citation type="journal article" date="2019" name="Int. J. Syst. Evol. Microbiol.">
        <title>The Global Catalogue of Microorganisms (GCM) 10K type strain sequencing project: providing services to taxonomists for standard genome sequencing and annotation.</title>
        <authorList>
            <consortium name="The Broad Institute Genomics Platform"/>
            <consortium name="The Broad Institute Genome Sequencing Center for Infectious Disease"/>
            <person name="Wu L."/>
            <person name="Ma J."/>
        </authorList>
    </citation>
    <scope>NUCLEOTIDE SEQUENCE [LARGE SCALE GENOMIC DNA]</scope>
    <source>
        <strain evidence="2">CCM 8702</strain>
    </source>
</reference>
<dbReference type="InterPro" id="IPR050275">
    <property type="entry name" value="PGM_Phosphatase"/>
</dbReference>
<keyword evidence="2" id="KW-1185">Reference proteome</keyword>
<sequence>MAIYLVRHGADDENYRGGWSQRGLNTEGYRQSEKLGKYLEARNSSTFRIGRIISSDLQRALDTANEISACLDVPVERDAQWREMNNGVIAGMPNEIVNERFPGLYFSSLRMDERYPGGASPAEFYSRIETAFNRLCEQHLAQDGDSNILLVTHGGVINIIYSMLKGVTWTNRSKSFPSAPTSLHRIEHMGGKWEITLENAVDDFDGTKQVGKISSTDS</sequence>
<evidence type="ECO:0000313" key="1">
    <source>
        <dbReference type="EMBL" id="GGH68314.1"/>
    </source>
</evidence>
<evidence type="ECO:0000313" key="2">
    <source>
        <dbReference type="Proteomes" id="UP000605427"/>
    </source>
</evidence>
<dbReference type="PANTHER" id="PTHR48100">
    <property type="entry name" value="BROAD-SPECIFICITY PHOSPHATASE YOR283W-RELATED"/>
    <property type="match status" value="1"/>
</dbReference>
<dbReference type="Proteomes" id="UP000605427">
    <property type="component" value="Unassembled WGS sequence"/>
</dbReference>
<gene>
    <name evidence="1" type="ORF">GCM10007362_02190</name>
</gene>
<dbReference type="EMBL" id="BMDD01000001">
    <property type="protein sequence ID" value="GGH68314.1"/>
    <property type="molecule type" value="Genomic_DNA"/>
</dbReference>
<evidence type="ECO:0008006" key="3">
    <source>
        <dbReference type="Google" id="ProtNLM"/>
    </source>
</evidence>
<dbReference type="Pfam" id="PF00300">
    <property type="entry name" value="His_Phos_1"/>
    <property type="match status" value="1"/>
</dbReference>
<dbReference type="PANTHER" id="PTHR48100:SF1">
    <property type="entry name" value="HISTIDINE PHOSPHATASE FAMILY PROTEIN-RELATED"/>
    <property type="match status" value="1"/>
</dbReference>
<dbReference type="CDD" id="cd07067">
    <property type="entry name" value="HP_PGM_like"/>
    <property type="match status" value="1"/>
</dbReference>
<accession>A0ABQ1ZJI0</accession>
<dbReference type="SUPFAM" id="SSF53254">
    <property type="entry name" value="Phosphoglycerate mutase-like"/>
    <property type="match status" value="1"/>
</dbReference>
<name>A0ABQ1ZJI0_9BACL</name>
<proteinExistence type="predicted"/>